<dbReference type="Gene3D" id="1.10.10.10">
    <property type="entry name" value="Winged helix-like DNA-binding domain superfamily/Winged helix DNA-binding domain"/>
    <property type="match status" value="1"/>
</dbReference>
<name>A0A7X6BK47_9BACT</name>
<organism evidence="1 2">
    <name type="scientific">Butyricimonas paravirosa</name>
    <dbReference type="NCBI Taxonomy" id="1472417"/>
    <lineage>
        <taxon>Bacteria</taxon>
        <taxon>Pseudomonadati</taxon>
        <taxon>Bacteroidota</taxon>
        <taxon>Bacteroidia</taxon>
        <taxon>Bacteroidales</taxon>
        <taxon>Odoribacteraceae</taxon>
        <taxon>Butyricimonas</taxon>
    </lineage>
</organism>
<sequence length="54" mass="5931">MLLEDPMLSATAVATRIGISSKAVEKHFARLKADGILRRIGPDKGGRWEVIIKN</sequence>
<accession>A0A7X6BK47</accession>
<reference evidence="1 2" key="1">
    <citation type="submission" date="2020-03" db="EMBL/GenBank/DDBJ databases">
        <title>Genomic Encyclopedia of Type Strains, Phase IV (KMG-IV): sequencing the most valuable type-strain genomes for metagenomic binning, comparative biology and taxonomic classification.</title>
        <authorList>
            <person name="Goeker M."/>
        </authorList>
    </citation>
    <scope>NUCLEOTIDE SEQUENCE [LARGE SCALE GENOMIC DNA]</scope>
    <source>
        <strain evidence="1 2">DSM 105722</strain>
    </source>
</reference>
<dbReference type="Proteomes" id="UP000576368">
    <property type="component" value="Unassembled WGS sequence"/>
</dbReference>
<evidence type="ECO:0000313" key="1">
    <source>
        <dbReference type="EMBL" id="NJC18297.1"/>
    </source>
</evidence>
<dbReference type="AlphaFoldDB" id="A0A7X6BK47"/>
<dbReference type="InterPro" id="IPR036390">
    <property type="entry name" value="WH_DNA-bd_sf"/>
</dbReference>
<dbReference type="SUPFAM" id="SSF46785">
    <property type="entry name" value="Winged helix' DNA-binding domain"/>
    <property type="match status" value="1"/>
</dbReference>
<evidence type="ECO:0000313" key="2">
    <source>
        <dbReference type="Proteomes" id="UP000576368"/>
    </source>
</evidence>
<dbReference type="EMBL" id="JAATLI010000006">
    <property type="protein sequence ID" value="NJC18297.1"/>
    <property type="molecule type" value="Genomic_DNA"/>
</dbReference>
<gene>
    <name evidence="1" type="ORF">GGR15_001916</name>
</gene>
<protein>
    <submittedName>
        <fullName evidence="1">Putative HTH transcriptional regulator</fullName>
    </submittedName>
</protein>
<comment type="caution">
    <text evidence="1">The sequence shown here is derived from an EMBL/GenBank/DDBJ whole genome shotgun (WGS) entry which is preliminary data.</text>
</comment>
<dbReference type="InterPro" id="IPR036388">
    <property type="entry name" value="WH-like_DNA-bd_sf"/>
</dbReference>
<dbReference type="Pfam" id="PF13412">
    <property type="entry name" value="HTH_24"/>
    <property type="match status" value="1"/>
</dbReference>
<proteinExistence type="predicted"/>